<dbReference type="GO" id="GO:0005524">
    <property type="term" value="F:ATP binding"/>
    <property type="evidence" value="ECO:0007669"/>
    <property type="project" value="UniProtKB-UniRule"/>
</dbReference>
<feature type="domain" description="ATP-grasp" evidence="5">
    <location>
        <begin position="103"/>
        <end position="297"/>
    </location>
</feature>
<evidence type="ECO:0000256" key="4">
    <source>
        <dbReference type="PROSITE-ProRule" id="PRU00409"/>
    </source>
</evidence>
<evidence type="ECO:0000256" key="1">
    <source>
        <dbReference type="ARBA" id="ARBA00022598"/>
    </source>
</evidence>
<dbReference type="PANTHER" id="PTHR43585">
    <property type="entry name" value="FUMIPYRROLE BIOSYNTHESIS PROTEIN C"/>
    <property type="match status" value="1"/>
</dbReference>
<dbReference type="Pfam" id="PF18130">
    <property type="entry name" value="ATPgrasp_N"/>
    <property type="match status" value="1"/>
</dbReference>
<evidence type="ECO:0000259" key="5">
    <source>
        <dbReference type="PROSITE" id="PS50975"/>
    </source>
</evidence>
<dbReference type="SMART" id="SM01209">
    <property type="entry name" value="GARS_A"/>
    <property type="match status" value="1"/>
</dbReference>
<dbReference type="RefSeq" id="WP_067033722.1">
    <property type="nucleotide sequence ID" value="NZ_KQ949120.1"/>
</dbReference>
<dbReference type="PANTHER" id="PTHR43585:SF2">
    <property type="entry name" value="ATP-GRASP ENZYME FSQD"/>
    <property type="match status" value="1"/>
</dbReference>
<evidence type="ECO:0000256" key="3">
    <source>
        <dbReference type="ARBA" id="ARBA00022840"/>
    </source>
</evidence>
<dbReference type="Gene3D" id="3.30.470.20">
    <property type="entry name" value="ATP-grasp fold, B domain"/>
    <property type="match status" value="1"/>
</dbReference>
<dbReference type="InterPro" id="IPR041472">
    <property type="entry name" value="BL00235/CARNS1_N"/>
</dbReference>
<keyword evidence="7" id="KW-1185">Reference proteome</keyword>
<reference evidence="6 7" key="1">
    <citation type="submission" date="2015-10" db="EMBL/GenBank/DDBJ databases">
        <title>Draft genome sequence of Streptomyces sp. RV15, isolated from a marine sponge.</title>
        <authorList>
            <person name="Ruckert C."/>
            <person name="Abdelmohsen U.R."/>
            <person name="Winkler A."/>
            <person name="Hentschel U."/>
            <person name="Kalinowski J."/>
            <person name="Kampfer P."/>
            <person name="Glaeser S."/>
        </authorList>
    </citation>
    <scope>NUCLEOTIDE SEQUENCE [LARGE SCALE GENOMIC DNA]</scope>
    <source>
        <strain evidence="6 7">RV15</strain>
    </source>
</reference>
<protein>
    <submittedName>
        <fullName evidence="6">Carboxylase</fullName>
    </submittedName>
</protein>
<dbReference type="InterPro" id="IPR052032">
    <property type="entry name" value="ATP-dep_AA_Ligase"/>
</dbReference>
<dbReference type="Gene3D" id="3.40.50.20">
    <property type="match status" value="1"/>
</dbReference>
<dbReference type="AlphaFoldDB" id="A0A117RXN5"/>
<keyword evidence="1" id="KW-0436">Ligase</keyword>
<dbReference type="GO" id="GO:0016874">
    <property type="term" value="F:ligase activity"/>
    <property type="evidence" value="ECO:0007669"/>
    <property type="project" value="UniProtKB-KW"/>
</dbReference>
<gene>
    <name evidence="6" type="ORF">AQJ91_42330</name>
</gene>
<accession>A0A117RXN5</accession>
<dbReference type="PROSITE" id="PS50975">
    <property type="entry name" value="ATP_GRASP"/>
    <property type="match status" value="1"/>
</dbReference>
<keyword evidence="2 4" id="KW-0547">Nucleotide-binding</keyword>
<evidence type="ECO:0000313" key="6">
    <source>
        <dbReference type="EMBL" id="KUO15259.1"/>
    </source>
</evidence>
<dbReference type="Proteomes" id="UP000053260">
    <property type="component" value="Unassembled WGS sequence"/>
</dbReference>
<dbReference type="OrthoDB" id="24041at2"/>
<comment type="caution">
    <text evidence="6">The sequence shown here is derived from an EMBL/GenBank/DDBJ whole genome shotgun (WGS) entry which is preliminary data.</text>
</comment>
<evidence type="ECO:0000256" key="2">
    <source>
        <dbReference type="ARBA" id="ARBA00022741"/>
    </source>
</evidence>
<dbReference type="Pfam" id="PF13535">
    <property type="entry name" value="ATP-grasp_4"/>
    <property type="match status" value="1"/>
</dbReference>
<dbReference type="InterPro" id="IPR011761">
    <property type="entry name" value="ATP-grasp"/>
</dbReference>
<dbReference type="SUPFAM" id="SSF56059">
    <property type="entry name" value="Glutathione synthetase ATP-binding domain-like"/>
    <property type="match status" value="1"/>
</dbReference>
<organism evidence="6 7">
    <name type="scientific">Streptomyces dysideae</name>
    <dbReference type="NCBI Taxonomy" id="909626"/>
    <lineage>
        <taxon>Bacteria</taxon>
        <taxon>Bacillati</taxon>
        <taxon>Actinomycetota</taxon>
        <taxon>Actinomycetes</taxon>
        <taxon>Kitasatosporales</taxon>
        <taxon>Streptomycetaceae</taxon>
        <taxon>Streptomyces</taxon>
    </lineage>
</organism>
<sequence>MEAEAYRAFCLENVAAHYDVVLITSVEPTWERAFITDWEVADPTDQAALTAAGQALAERHRLDGITTWTEWYLVPVARLARRLGLPTTPPEVMQGCRNKATARALFARHGVPSAASARVRTVEEAAQAAARIGYPVVLKPAAHAASIGVIRVNTSGELPSAYAIAAQTAGRGVESTEVLVEEYLDGDEVSVECATFQGQTTVVAVTRKTVGLEPYFEELAHTVDAADPLLATVAPAAEAAIAALGITDGISHVEMRLVDGRPRLIEVNARLAGDLIGHLVYLATGVDLARAAADIACGRVPDLTPTRHEAAAIRFVYPAYSGLLTACRLTDGFAEQAEGLDRVRFQRQVGEELVLPQDGGDLFTARIGFLVTTGRSAAVAQARAQEAYRHLNVQIIPAAQVDEAGEGLAE</sequence>
<evidence type="ECO:0000313" key="7">
    <source>
        <dbReference type="Proteomes" id="UP000053260"/>
    </source>
</evidence>
<dbReference type="GO" id="GO:0046872">
    <property type="term" value="F:metal ion binding"/>
    <property type="evidence" value="ECO:0007669"/>
    <property type="project" value="InterPro"/>
</dbReference>
<proteinExistence type="predicted"/>
<keyword evidence="3 4" id="KW-0067">ATP-binding</keyword>
<name>A0A117RXN5_9ACTN</name>
<dbReference type="EMBL" id="LMXB01000118">
    <property type="protein sequence ID" value="KUO15259.1"/>
    <property type="molecule type" value="Genomic_DNA"/>
</dbReference>
<dbReference type="STRING" id="909626.AQJ91_42330"/>